<evidence type="ECO:0000256" key="6">
    <source>
        <dbReference type="PROSITE-ProRule" id="PRU00259"/>
    </source>
</evidence>
<feature type="repeat" description="ARM" evidence="6">
    <location>
        <begin position="232"/>
        <end position="274"/>
    </location>
</feature>
<feature type="repeat" description="ARM" evidence="6">
    <location>
        <begin position="148"/>
        <end position="190"/>
    </location>
</feature>
<comment type="caution">
    <text evidence="7">The sequence shown here is derived from an EMBL/GenBank/DDBJ whole genome shotgun (WGS) entry which is preliminary data.</text>
</comment>
<dbReference type="InterPro" id="IPR013284">
    <property type="entry name" value="Beta-catenin"/>
</dbReference>
<evidence type="ECO:0000313" key="7">
    <source>
        <dbReference type="EMBL" id="CAL7950792.1"/>
    </source>
</evidence>
<feature type="repeat" description="ARM" evidence="6">
    <location>
        <begin position="599"/>
        <end position="641"/>
    </location>
</feature>
<gene>
    <name evidence="7" type="ORF">XYLVIOL_LOCUS10192</name>
</gene>
<dbReference type="EMBL" id="CAXAJV020001300">
    <property type="protein sequence ID" value="CAL7950792.1"/>
    <property type="molecule type" value="Genomic_DNA"/>
</dbReference>
<name>A0ABP1PDA2_XYLVO</name>
<feature type="repeat" description="ARM" evidence="6">
    <location>
        <begin position="274"/>
        <end position="316"/>
    </location>
</feature>
<keyword evidence="8" id="KW-1185">Reference proteome</keyword>
<sequence>MSHENYQGLGDLPMGSAKEQTLMWQQNSYMGDSGIHSGIVTQAPSLSGKEYDEMEGDQLMFDLDQGFAQGFTQDQVDEMNQQLNHTRSQRVRAAMFPETLEEGIEIPSTQYDPAQPTAVQKLAESSQMLKHAVANLINYQDDADLATRAIPELIKLLNDEDQVVVSKAAIVVHQLSKKEASRHALMNSSQMVAALVRAISNSDDLESTRAAVGTLHNLSHHRQGLLAIFKSGGIPALVKLLSSPMESVLFYAITTLHNLLLHQDGSKMAVRLAGGLQKMVALLQRDNVKFLAIVTDCLQILAYGNQESKLIILASQGPIELVRIMRSYDYEKLLWTTSRALKVLSVCLSNKPVIVDAGGMQALAMHLGNPSQRLVQNCLWTLRNLSDAGTKVDGLEGLLQSLVQVLSSTDVNVVTCAAGILSNLTCNNQRNKVTVCQVGGVDALVRTIIYADSREEISEPAVCALRHLTSRHVEAEMAQNSVRLNYGIQVIVKLLHPPSRWPLVKAVIGLIRNLALCPANHGPLRDHGAIHHLVRLLMRAFPETQRQQRSSVASTGSQQTSGAYADGGVRMEEIVEGTVGALHILARELHNRVIIRSQNVTPIFVQLLFNEIENIQRVAAGVLCELAADKEGAEMIEQEGATAPLTELLHSRNEGVATYAAAVLFRMSEDKPQEYKKRLSMELTNSLLREDPNIWNNADFGIGPDLQDMLGPDQGYDGMYGQGPPSVHSSHGGRGYQPQGYDQIPVDSMQGLEIGGGSTYGAMDTMDVAHEGDLSFDHLGELPAPPQDNDQVAAWYDTDL</sequence>
<evidence type="ECO:0000256" key="1">
    <source>
        <dbReference type="ARBA" id="ARBA00004413"/>
    </source>
</evidence>
<feature type="repeat" description="ARM" evidence="6">
    <location>
        <begin position="190"/>
        <end position="233"/>
    </location>
</feature>
<dbReference type="Proteomes" id="UP001642520">
    <property type="component" value="Unassembled WGS sequence"/>
</dbReference>
<evidence type="ECO:0000256" key="5">
    <source>
        <dbReference type="ARBA" id="ARBA00022889"/>
    </source>
</evidence>
<dbReference type="PRINTS" id="PR01869">
    <property type="entry name" value="BCATNINFAMLY"/>
</dbReference>
<reference evidence="7 8" key="1">
    <citation type="submission" date="2024-08" db="EMBL/GenBank/DDBJ databases">
        <authorList>
            <person name="Will J Nash"/>
            <person name="Angela Man"/>
            <person name="Seanna McTaggart"/>
            <person name="Kendall Baker"/>
            <person name="Tom Barker"/>
            <person name="Leah Catchpole"/>
            <person name="Alex Durrant"/>
            <person name="Karim Gharbi"/>
            <person name="Naomi Irish"/>
            <person name="Gemy Kaithakottil"/>
            <person name="Debby Ku"/>
            <person name="Aaliyah Providence"/>
            <person name="Felix Shaw"/>
            <person name="David Swarbreck"/>
            <person name="Chris Watkins"/>
            <person name="Ann M. McCartney"/>
            <person name="Giulio Formenti"/>
            <person name="Alice Mouton"/>
            <person name="Noel Vella"/>
            <person name="Bjorn M von Reumont"/>
            <person name="Adriana Vella"/>
            <person name="Wilfried Haerty"/>
        </authorList>
    </citation>
    <scope>NUCLEOTIDE SEQUENCE [LARGE SCALE GENOMIC DNA]</scope>
</reference>
<dbReference type="InterPro" id="IPR016024">
    <property type="entry name" value="ARM-type_fold"/>
</dbReference>
<comment type="subcellular location">
    <subcellularLocation>
        <location evidence="1">Cell membrane</location>
        <topology evidence="1">Peripheral membrane protein</topology>
        <orientation evidence="1">Cytoplasmic side</orientation>
    </subcellularLocation>
</comment>
<evidence type="ECO:0000256" key="4">
    <source>
        <dbReference type="ARBA" id="ARBA00022716"/>
    </source>
</evidence>
<dbReference type="PROSITE" id="PS50176">
    <property type="entry name" value="ARM_REPEAT"/>
    <property type="match status" value="8"/>
</dbReference>
<keyword evidence="3" id="KW-0879">Wnt signaling pathway</keyword>
<evidence type="ECO:0000256" key="2">
    <source>
        <dbReference type="ARBA" id="ARBA00022289"/>
    </source>
</evidence>
<dbReference type="Gene3D" id="1.25.10.10">
    <property type="entry name" value="Leucine-rich Repeat Variant"/>
    <property type="match status" value="1"/>
</dbReference>
<keyword evidence="4" id="KW-0217">Developmental protein</keyword>
<accession>A0ABP1PDA2</accession>
<proteinExistence type="predicted"/>
<evidence type="ECO:0000313" key="8">
    <source>
        <dbReference type="Proteomes" id="UP001642520"/>
    </source>
</evidence>
<feature type="repeat" description="ARM" evidence="6">
    <location>
        <begin position="397"/>
        <end position="439"/>
    </location>
</feature>
<feature type="repeat" description="ARM" evidence="6">
    <location>
        <begin position="486"/>
        <end position="529"/>
    </location>
</feature>
<organism evidence="7 8">
    <name type="scientific">Xylocopa violacea</name>
    <name type="common">Violet carpenter bee</name>
    <name type="synonym">Apis violacea</name>
    <dbReference type="NCBI Taxonomy" id="135666"/>
    <lineage>
        <taxon>Eukaryota</taxon>
        <taxon>Metazoa</taxon>
        <taxon>Ecdysozoa</taxon>
        <taxon>Arthropoda</taxon>
        <taxon>Hexapoda</taxon>
        <taxon>Insecta</taxon>
        <taxon>Pterygota</taxon>
        <taxon>Neoptera</taxon>
        <taxon>Endopterygota</taxon>
        <taxon>Hymenoptera</taxon>
        <taxon>Apocrita</taxon>
        <taxon>Aculeata</taxon>
        <taxon>Apoidea</taxon>
        <taxon>Anthophila</taxon>
        <taxon>Apidae</taxon>
        <taxon>Xylocopa</taxon>
        <taxon>Xylocopa</taxon>
    </lineage>
</organism>
<dbReference type="InterPro" id="IPR011989">
    <property type="entry name" value="ARM-like"/>
</dbReference>
<evidence type="ECO:0000256" key="3">
    <source>
        <dbReference type="ARBA" id="ARBA00022687"/>
    </source>
</evidence>
<dbReference type="SUPFAM" id="SSF48371">
    <property type="entry name" value="ARM repeat"/>
    <property type="match status" value="1"/>
</dbReference>
<dbReference type="InterPro" id="IPR000225">
    <property type="entry name" value="Armadillo"/>
</dbReference>
<protein>
    <recommendedName>
        <fullName evidence="2">Armadillo segment polarity protein</fullName>
    </recommendedName>
</protein>
<keyword evidence="5" id="KW-0130">Cell adhesion</keyword>
<dbReference type="Pfam" id="PF00514">
    <property type="entry name" value="Arm"/>
    <property type="match status" value="4"/>
</dbReference>
<dbReference type="PANTHER" id="PTHR45976">
    <property type="entry name" value="ARMADILLO SEGMENT POLARITY PROTEIN"/>
    <property type="match status" value="1"/>
</dbReference>
<dbReference type="SMART" id="SM00185">
    <property type="entry name" value="ARM"/>
    <property type="match status" value="12"/>
</dbReference>
<feature type="repeat" description="ARM" evidence="6">
    <location>
        <begin position="439"/>
        <end position="481"/>
    </location>
</feature>
<keyword evidence="4" id="KW-0709">Segmentation polarity protein</keyword>